<evidence type="ECO:0000313" key="2">
    <source>
        <dbReference type="EMBL" id="AAR37943.1"/>
    </source>
</evidence>
<keyword evidence="2" id="KW-0378">Hydrolase</keyword>
<dbReference type="AlphaFoldDB" id="Q6SGB9"/>
<name>Q6SGB9_9BACT</name>
<dbReference type="Gene3D" id="3.40.50.1820">
    <property type="entry name" value="alpha/beta hydrolase"/>
    <property type="match status" value="1"/>
</dbReference>
<dbReference type="InterPro" id="IPR029058">
    <property type="entry name" value="AB_hydrolase_fold"/>
</dbReference>
<organism evidence="2">
    <name type="scientific">uncultured marine bacterium 561</name>
    <dbReference type="NCBI Taxonomy" id="257396"/>
    <lineage>
        <taxon>Bacteria</taxon>
        <taxon>environmental samples</taxon>
    </lineage>
</organism>
<feature type="domain" description="AB hydrolase-1" evidence="1">
    <location>
        <begin position="26"/>
        <end position="273"/>
    </location>
</feature>
<dbReference type="InterPro" id="IPR050228">
    <property type="entry name" value="Carboxylesterase_BioH"/>
</dbReference>
<dbReference type="ESTHER" id="9bact-q6sgb9">
    <property type="family name" value="6_AlphaBeta_hydrolase"/>
</dbReference>
<sequence length="286" mass="32248">MRSHFRCMQTLTDLSNESSGEPRPLIVFTHANGYPPESYETLLEPLLADFRVLTVEHRPLWGADAAPRTLDWQVYAGDLIATLEREVDEPVFLVGHSMGATIGMLAALRAPSLFRGIVALDPVLLPFKYWLAGLVMRTFGKELPMIQSALRRPHSFDSFQAAHDFYRSKRPFRRISDEVLEDYVRAGHSEEEGGDVKLRWSGAWEACVYRSAPLMYRRLRQLKLPAMAVVGRDSEVFGPESLNIWNQMGSSKGVHAIEGGHLVPLENPKVCADHVTAFIQQEYSHS</sequence>
<accession>Q6SGB9</accession>
<dbReference type="Pfam" id="PF12697">
    <property type="entry name" value="Abhydrolase_6"/>
    <property type="match status" value="1"/>
</dbReference>
<evidence type="ECO:0000259" key="1">
    <source>
        <dbReference type="Pfam" id="PF12697"/>
    </source>
</evidence>
<proteinExistence type="predicted"/>
<dbReference type="EMBL" id="AY458643">
    <property type="protein sequence ID" value="AAR37943.1"/>
    <property type="molecule type" value="Genomic_DNA"/>
</dbReference>
<dbReference type="PANTHER" id="PTHR43194">
    <property type="entry name" value="HYDROLASE ALPHA/BETA FOLD FAMILY"/>
    <property type="match status" value="1"/>
</dbReference>
<dbReference type="PANTHER" id="PTHR43194:SF2">
    <property type="entry name" value="PEROXISOMAL MEMBRANE PROTEIN LPX1"/>
    <property type="match status" value="1"/>
</dbReference>
<dbReference type="SUPFAM" id="SSF53474">
    <property type="entry name" value="alpha/beta-Hydrolases"/>
    <property type="match status" value="1"/>
</dbReference>
<dbReference type="GO" id="GO:0016787">
    <property type="term" value="F:hydrolase activity"/>
    <property type="evidence" value="ECO:0007669"/>
    <property type="project" value="UniProtKB-KW"/>
</dbReference>
<reference evidence="2" key="2">
    <citation type="submission" date="2003-12" db="EMBL/GenBank/DDBJ databases">
        <title>Monterey Bay Coastal Ocean Microbial Observatory environmental clone sequencing.</title>
        <authorList>
            <person name="DeLong E.F."/>
        </authorList>
    </citation>
    <scope>NUCLEOTIDE SEQUENCE</scope>
</reference>
<gene>
    <name evidence="2" type="ORF">MBMO_EBAC000-47H08.22</name>
</gene>
<protein>
    <submittedName>
        <fullName evidence="2">Hydrolase, alpha/beta fold family</fullName>
    </submittedName>
</protein>
<reference evidence="2" key="1">
    <citation type="submission" date="2003-11" db="EMBL/GenBank/DDBJ databases">
        <authorList>
            <person name="Heidelberg J.F."/>
            <person name="Eisen J.A."/>
            <person name="Nelson W.C."/>
            <person name="DeLong E.F."/>
        </authorList>
    </citation>
    <scope>NUCLEOTIDE SEQUENCE</scope>
</reference>
<dbReference type="InterPro" id="IPR000073">
    <property type="entry name" value="AB_hydrolase_1"/>
</dbReference>